<dbReference type="STRING" id="1602171.ST44_01905"/>
<dbReference type="Gene3D" id="1.25.40.10">
    <property type="entry name" value="Tetratricopeptide repeat domain"/>
    <property type="match status" value="1"/>
</dbReference>
<keyword evidence="4" id="KW-1185">Reference proteome</keyword>
<dbReference type="InterPro" id="IPR010285">
    <property type="entry name" value="DNA_helicase_pif1-like_DEAD"/>
</dbReference>
<evidence type="ECO:0000256" key="1">
    <source>
        <dbReference type="SAM" id="Coils"/>
    </source>
</evidence>
<dbReference type="PANTHER" id="PTHR47642">
    <property type="entry name" value="ATP-DEPENDENT DNA HELICASE"/>
    <property type="match status" value="1"/>
</dbReference>
<dbReference type="GO" id="GO:0000723">
    <property type="term" value="P:telomere maintenance"/>
    <property type="evidence" value="ECO:0007669"/>
    <property type="project" value="InterPro"/>
</dbReference>
<dbReference type="Gene3D" id="2.30.30.940">
    <property type="match status" value="1"/>
</dbReference>
<evidence type="ECO:0000313" key="4">
    <source>
        <dbReference type="Proteomes" id="UP000032046"/>
    </source>
</evidence>
<dbReference type="AlphaFoldDB" id="A0A0D0I875"/>
<keyword evidence="1" id="KW-0175">Coiled coil</keyword>
<reference evidence="3 4" key="1">
    <citation type="submission" date="2015-01" db="EMBL/GenBank/DDBJ databases">
        <title>Comparative genomics of non-oral Prevotella species.</title>
        <authorList>
            <person name="Accetto T."/>
            <person name="Nograsek B."/>
            <person name="Avgustin G."/>
        </authorList>
    </citation>
    <scope>NUCLEOTIDE SEQUENCE [LARGE SCALE GENOMIC DNA]</scope>
    <source>
        <strain evidence="3 4">P5-119</strain>
    </source>
</reference>
<protein>
    <submittedName>
        <fullName evidence="3">Tetratricopeptide repeat domain protein</fullName>
    </submittedName>
</protein>
<organism evidence="3 4">
    <name type="scientific">Prevotella pectinovora</name>
    <dbReference type="NCBI Taxonomy" id="1602169"/>
    <lineage>
        <taxon>Bacteria</taxon>
        <taxon>Pseudomonadati</taxon>
        <taxon>Bacteroidota</taxon>
        <taxon>Bacteroidia</taxon>
        <taxon>Bacteroidales</taxon>
        <taxon>Prevotellaceae</taxon>
        <taxon>Prevotella</taxon>
    </lineage>
</organism>
<feature type="domain" description="DNA helicase Pif1-like DEAD-box helicase" evidence="2">
    <location>
        <begin position="18"/>
        <end position="212"/>
    </location>
</feature>
<dbReference type="InterPro" id="IPR027417">
    <property type="entry name" value="P-loop_NTPase"/>
</dbReference>
<dbReference type="GO" id="GO:0003678">
    <property type="term" value="F:DNA helicase activity"/>
    <property type="evidence" value="ECO:0007669"/>
    <property type="project" value="InterPro"/>
</dbReference>
<dbReference type="CDD" id="cd18809">
    <property type="entry name" value="SF1_C_RecD"/>
    <property type="match status" value="1"/>
</dbReference>
<accession>A0A0D0I875</accession>
<feature type="coiled-coil region" evidence="1">
    <location>
        <begin position="496"/>
        <end position="523"/>
    </location>
</feature>
<dbReference type="RefSeq" id="WP_042517588.1">
    <property type="nucleotide sequence ID" value="NZ_JAXVSD010000081.1"/>
</dbReference>
<dbReference type="FunFam" id="3.40.50.300:FF:001498">
    <property type="entry name" value="ATP-dependent DNA helicase"/>
    <property type="match status" value="1"/>
</dbReference>
<name>A0A0D0I875_9BACT</name>
<comment type="caution">
    <text evidence="3">The sequence shown here is derived from an EMBL/GenBank/DDBJ whole genome shotgun (WGS) entry which is preliminary data.</text>
</comment>
<sequence>MEDIIDTENEEFKKALQIVNFTRRSLFLTGKAGTGKSTFLRYICQHTKKKHVVLAPTGIAAINAGGSTLHSFFKLPFHPLIPTDSRFSNRNIKETLKYNGEKRKLIREVELVIIDEISMVRADIIDFIDKVLRIYTRNMREPFGGKQLLFVGDIYQLEPVVKEEDRQFLRPFYPSPYFFDAHVFRSFKLVSIELRKVYRQSDSTFINILDHIRTNMVTANDLQLLNNRVAAVSPSDSNGLSITLSTRRDTVDYINQCQLDKLPGEASVFYGDIKGDFPESSLPTPMQLDLKVGSQIIFIKNDLDKRWVNGTLGVIEGIDEGQGVIYIVSEDGRELEVERACWSNMRYTYNDKEQKIEEEEIGSYTQYPIRLAWAITVHKSQGLTFRNVNIDFTGGVFAGGQTYVALSRCTSLEGITLKEPIRRSDVFVRPEVVAFSRNYNDSLVINKALSESKADREYHDAVKAFDKGDMESFLDNFFKAIHSRYDIEKPLVRRFIRSKLNVVNKLRAENQRLLEEKKEKDDFLKRLAVEYVMLGKECEKEKMNDAAIANYKKALKLCPDIPEAKRRLKRLQK</sequence>
<dbReference type="GO" id="GO:0006281">
    <property type="term" value="P:DNA repair"/>
    <property type="evidence" value="ECO:0007669"/>
    <property type="project" value="InterPro"/>
</dbReference>
<proteinExistence type="predicted"/>
<dbReference type="EMBL" id="JXQK01000018">
    <property type="protein sequence ID" value="KIP64684.1"/>
    <property type="molecule type" value="Genomic_DNA"/>
</dbReference>
<dbReference type="SUPFAM" id="SSF52540">
    <property type="entry name" value="P-loop containing nucleoside triphosphate hydrolases"/>
    <property type="match status" value="2"/>
</dbReference>
<dbReference type="Proteomes" id="UP000032046">
    <property type="component" value="Unassembled WGS sequence"/>
</dbReference>
<dbReference type="InterPro" id="IPR011990">
    <property type="entry name" value="TPR-like_helical_dom_sf"/>
</dbReference>
<dbReference type="PANTHER" id="PTHR47642:SF5">
    <property type="entry name" value="ATP-DEPENDENT DNA HELICASE"/>
    <property type="match status" value="1"/>
</dbReference>
<dbReference type="InterPro" id="IPR051055">
    <property type="entry name" value="PIF1_helicase"/>
</dbReference>
<evidence type="ECO:0000259" key="2">
    <source>
        <dbReference type="Pfam" id="PF05970"/>
    </source>
</evidence>
<evidence type="ECO:0000313" key="3">
    <source>
        <dbReference type="EMBL" id="KIP64684.1"/>
    </source>
</evidence>
<gene>
    <name evidence="3" type="ORF">ST44_01905</name>
</gene>
<dbReference type="Gene3D" id="3.40.50.300">
    <property type="entry name" value="P-loop containing nucleotide triphosphate hydrolases"/>
    <property type="match status" value="1"/>
</dbReference>
<dbReference type="Pfam" id="PF05970">
    <property type="entry name" value="PIF1"/>
    <property type="match status" value="1"/>
</dbReference>